<proteinExistence type="predicted"/>
<dbReference type="InterPro" id="IPR050791">
    <property type="entry name" value="Aldo-Keto_reductase"/>
</dbReference>
<dbReference type="EMBL" id="MIJY01000034">
    <property type="protein sequence ID" value="OEG12308.1"/>
    <property type="molecule type" value="Genomic_DNA"/>
</dbReference>
<dbReference type="SUPFAM" id="SSF51430">
    <property type="entry name" value="NAD(P)-linked oxidoreductase"/>
    <property type="match status" value="1"/>
</dbReference>
<evidence type="ECO:0000256" key="1">
    <source>
        <dbReference type="ARBA" id="ARBA00023002"/>
    </source>
</evidence>
<accession>A0A1E5GHW3</accession>
<dbReference type="PATRIC" id="fig|332950.4.peg.2823"/>
<dbReference type="GO" id="GO:0016491">
    <property type="term" value="F:oxidoreductase activity"/>
    <property type="evidence" value="ECO:0007669"/>
    <property type="project" value="UniProtKB-KW"/>
</dbReference>
<name>A0A1E5GHW3_9ENTE</name>
<keyword evidence="1" id="KW-0560">Oxidoreductase</keyword>
<dbReference type="PANTHER" id="PTHR43625:SF77">
    <property type="entry name" value="ALDO-KETO REDUCTASE"/>
    <property type="match status" value="1"/>
</dbReference>
<protein>
    <submittedName>
        <fullName evidence="3">Aldehyde oxidase</fullName>
    </submittedName>
</protein>
<dbReference type="GO" id="GO:0005737">
    <property type="term" value="C:cytoplasm"/>
    <property type="evidence" value="ECO:0007669"/>
    <property type="project" value="TreeGrafter"/>
</dbReference>
<dbReference type="InterPro" id="IPR020471">
    <property type="entry name" value="AKR"/>
</dbReference>
<sequence length="326" mass="36199">MNERKLGKDLSVSEIGLGTMGMSYAYGEIPDKAQMVKVLRESVELGERFFDTAEVYGPFTNEELLGEALAPYKDKVTIATKGGIKIINGKQVVDGRPEELIKSVEGSLKRLNIEAIDLYYLHRVDPNVPIEEVALTMQKLIKAGKVKHWGLSEAGVKTIRKAHAIEPLTAVESEYSLWTREPEIELIPTLEELKIGFVPFSPLGKGFLTGKITTETKFDVGDGRNALPRFQKEAMIANQKLVEVIEEFATRRNATPAQISLAWLLAQKSWIVPIPGTTKINRVKENMDAATIHLSMEEVTALTKAADQIQIIGNRYTPELAKRVGL</sequence>
<dbReference type="AlphaFoldDB" id="A0A1E5GHW3"/>
<dbReference type="OrthoDB" id="9773828at2"/>
<dbReference type="Gene3D" id="3.20.20.100">
    <property type="entry name" value="NADP-dependent oxidoreductase domain"/>
    <property type="match status" value="1"/>
</dbReference>
<comment type="caution">
    <text evidence="3">The sequence shown here is derived from an EMBL/GenBank/DDBJ whole genome shotgun (WGS) entry which is preliminary data.</text>
</comment>
<dbReference type="InterPro" id="IPR023210">
    <property type="entry name" value="NADP_OxRdtase_dom"/>
</dbReference>
<evidence type="ECO:0000313" key="4">
    <source>
        <dbReference type="Proteomes" id="UP000095094"/>
    </source>
</evidence>
<feature type="domain" description="NADP-dependent oxidoreductase" evidence="2">
    <location>
        <begin position="14"/>
        <end position="305"/>
    </location>
</feature>
<dbReference type="InterPro" id="IPR036812">
    <property type="entry name" value="NAD(P)_OxRdtase_dom_sf"/>
</dbReference>
<dbReference type="CDD" id="cd19078">
    <property type="entry name" value="AKR_AKR13C1_2"/>
    <property type="match status" value="1"/>
</dbReference>
<organism evidence="3 4">
    <name type="scientific">Enterococcus termitis</name>
    <dbReference type="NCBI Taxonomy" id="332950"/>
    <lineage>
        <taxon>Bacteria</taxon>
        <taxon>Bacillati</taxon>
        <taxon>Bacillota</taxon>
        <taxon>Bacilli</taxon>
        <taxon>Lactobacillales</taxon>
        <taxon>Enterococcaceae</taxon>
        <taxon>Enterococcus</taxon>
    </lineage>
</organism>
<evidence type="ECO:0000259" key="2">
    <source>
        <dbReference type="Pfam" id="PF00248"/>
    </source>
</evidence>
<dbReference type="PANTHER" id="PTHR43625">
    <property type="entry name" value="AFLATOXIN B1 ALDEHYDE REDUCTASE"/>
    <property type="match status" value="1"/>
</dbReference>
<keyword evidence="4" id="KW-1185">Reference proteome</keyword>
<evidence type="ECO:0000313" key="3">
    <source>
        <dbReference type="EMBL" id="OEG12308.1"/>
    </source>
</evidence>
<dbReference type="PRINTS" id="PR00069">
    <property type="entry name" value="ALDKETRDTASE"/>
</dbReference>
<gene>
    <name evidence="3" type="ORF">BCR25_07130</name>
</gene>
<dbReference type="RefSeq" id="WP_069664013.1">
    <property type="nucleotide sequence ID" value="NZ_JBHUJJ010000001.1"/>
</dbReference>
<dbReference type="Pfam" id="PF00248">
    <property type="entry name" value="Aldo_ket_red"/>
    <property type="match status" value="1"/>
</dbReference>
<reference evidence="4" key="1">
    <citation type="submission" date="2016-09" db="EMBL/GenBank/DDBJ databases">
        <authorList>
            <person name="Gulvik C.A."/>
        </authorList>
    </citation>
    <scope>NUCLEOTIDE SEQUENCE [LARGE SCALE GENOMIC DNA]</scope>
    <source>
        <strain evidence="4">LMG 8895</strain>
    </source>
</reference>
<dbReference type="Proteomes" id="UP000095094">
    <property type="component" value="Unassembled WGS sequence"/>
</dbReference>